<comment type="caution">
    <text evidence="2">The sequence shown here is derived from an EMBL/GenBank/DDBJ whole genome shotgun (WGS) entry which is preliminary data.</text>
</comment>
<evidence type="ECO:0008006" key="4">
    <source>
        <dbReference type="Google" id="ProtNLM"/>
    </source>
</evidence>
<gene>
    <name evidence="2" type="ORF">J2S55_001487</name>
</gene>
<dbReference type="RefSeq" id="WP_306858230.1">
    <property type="nucleotide sequence ID" value="NZ_JAUSRB010000001.1"/>
</dbReference>
<keyword evidence="3" id="KW-1185">Reference proteome</keyword>
<dbReference type="EMBL" id="JAUSRB010000001">
    <property type="protein sequence ID" value="MDP9862228.1"/>
    <property type="molecule type" value="Genomic_DNA"/>
</dbReference>
<proteinExistence type="predicted"/>
<organism evidence="2 3">
    <name type="scientific">Streptosporangium brasiliense</name>
    <dbReference type="NCBI Taxonomy" id="47480"/>
    <lineage>
        <taxon>Bacteria</taxon>
        <taxon>Bacillati</taxon>
        <taxon>Actinomycetota</taxon>
        <taxon>Actinomycetes</taxon>
        <taxon>Streptosporangiales</taxon>
        <taxon>Streptosporangiaceae</taxon>
        <taxon>Streptosporangium</taxon>
    </lineage>
</organism>
<sequence length="487" mass="52540">MTTLDVGWVTCAAFPKCAGSARQPYGRCLAHLDGGELDEVIGGLSPGSAIDLRGTTVGGQLLERILAAAHGRLGRARFDRAIFPEEVRFGGVVFDGDVSFDHARFHRLASFLDARFAGNVSFREVRFSRELSLHGVSVLGHAAFDRVSAGRDALFGAARFGRTVSFESAEFHGFATFDGARFTGDATFRGCRFGRAASFRRAEFGGLAGFDVARFWAGCSLTPAAVGRRLSLTGAWAGSGLDVAARDCAVDLRRLRVTGRLTVRLDGADADLEDAALRGPATVSGRGAARVTSLRGVDSEELELTCVDLSVCGFTGIRHPERLRLTGCAFATTPRGVRFALRWPPLRWWTRRRTLADEHTWRGWSGPGVDEHAWHGRPGPDADPPAPHRLAVLYSRLRTGVDDKATAADFAFGAMEMRRATSRSSGRWLLSLHWILCGYGLRMGRVLGWSALVVALTAASLLMSSASHAARRPAAPREPAPSIHLSP</sequence>
<dbReference type="Pfam" id="PF13576">
    <property type="entry name" value="Pentapeptide_3"/>
    <property type="match status" value="2"/>
</dbReference>
<evidence type="ECO:0000313" key="2">
    <source>
        <dbReference type="EMBL" id="MDP9862228.1"/>
    </source>
</evidence>
<name>A0ABT9QZ21_9ACTN</name>
<feature type="region of interest" description="Disordered" evidence="1">
    <location>
        <begin position="468"/>
        <end position="487"/>
    </location>
</feature>
<reference evidence="2 3" key="1">
    <citation type="submission" date="2023-07" db="EMBL/GenBank/DDBJ databases">
        <title>Sequencing the genomes of 1000 actinobacteria strains.</title>
        <authorList>
            <person name="Klenk H.-P."/>
        </authorList>
    </citation>
    <scope>NUCLEOTIDE SEQUENCE [LARGE SCALE GENOMIC DNA]</scope>
    <source>
        <strain evidence="2 3">DSM 44109</strain>
    </source>
</reference>
<accession>A0ABT9QZ21</accession>
<evidence type="ECO:0000256" key="1">
    <source>
        <dbReference type="SAM" id="MobiDB-lite"/>
    </source>
</evidence>
<dbReference type="InterPro" id="IPR001646">
    <property type="entry name" value="5peptide_repeat"/>
</dbReference>
<evidence type="ECO:0000313" key="3">
    <source>
        <dbReference type="Proteomes" id="UP001230426"/>
    </source>
</evidence>
<protein>
    <recommendedName>
        <fullName evidence="4">Pentapeptide repeat-containing protein</fullName>
    </recommendedName>
</protein>
<dbReference type="Proteomes" id="UP001230426">
    <property type="component" value="Unassembled WGS sequence"/>
</dbReference>
<dbReference type="Gene3D" id="2.160.20.80">
    <property type="entry name" value="E3 ubiquitin-protein ligase SopA"/>
    <property type="match status" value="1"/>
</dbReference>